<proteinExistence type="predicted"/>
<accession>A0A8H3F2Z7</accession>
<dbReference type="InterPro" id="IPR029498">
    <property type="entry name" value="HeLo_dom"/>
</dbReference>
<feature type="region of interest" description="Disordered" evidence="1">
    <location>
        <begin position="136"/>
        <end position="155"/>
    </location>
</feature>
<dbReference type="Gene3D" id="1.20.120.1020">
    <property type="entry name" value="Prion-inhibition and propagation, HeLo domain"/>
    <property type="match status" value="1"/>
</dbReference>
<dbReference type="Pfam" id="PF14479">
    <property type="entry name" value="HeLo"/>
    <property type="match status" value="1"/>
</dbReference>
<keyword evidence="4" id="KW-1185">Reference proteome</keyword>
<protein>
    <recommendedName>
        <fullName evidence="2">Prion-inhibition and propagation HeLo domain-containing protein</fullName>
    </recommendedName>
</protein>
<dbReference type="OrthoDB" id="1911848at2759"/>
<dbReference type="PANTHER" id="PTHR37542">
    <property type="entry name" value="HELO DOMAIN-CONTAINING PROTEIN-RELATED"/>
    <property type="match status" value="1"/>
</dbReference>
<dbReference type="AlphaFoldDB" id="A0A8H3F2Z7"/>
<name>A0A8H3F2Z7_9LECA</name>
<evidence type="ECO:0000259" key="2">
    <source>
        <dbReference type="Pfam" id="PF14479"/>
    </source>
</evidence>
<evidence type="ECO:0000313" key="4">
    <source>
        <dbReference type="Proteomes" id="UP000664169"/>
    </source>
</evidence>
<feature type="compositionally biased region" description="Basic and acidic residues" evidence="1">
    <location>
        <begin position="136"/>
        <end position="145"/>
    </location>
</feature>
<gene>
    <name evidence="3" type="ORF">GOMPHAMPRED_001061</name>
</gene>
<comment type="caution">
    <text evidence="3">The sequence shown here is derived from an EMBL/GenBank/DDBJ whole genome shotgun (WGS) entry which is preliminary data.</text>
</comment>
<dbReference type="Proteomes" id="UP000664169">
    <property type="component" value="Unassembled WGS sequence"/>
</dbReference>
<organism evidence="3 4">
    <name type="scientific">Gomphillus americanus</name>
    <dbReference type="NCBI Taxonomy" id="1940652"/>
    <lineage>
        <taxon>Eukaryota</taxon>
        <taxon>Fungi</taxon>
        <taxon>Dikarya</taxon>
        <taxon>Ascomycota</taxon>
        <taxon>Pezizomycotina</taxon>
        <taxon>Lecanoromycetes</taxon>
        <taxon>OSLEUM clade</taxon>
        <taxon>Ostropomycetidae</taxon>
        <taxon>Ostropales</taxon>
        <taxon>Graphidaceae</taxon>
        <taxon>Gomphilloideae</taxon>
        <taxon>Gomphillus</taxon>
    </lineage>
</organism>
<evidence type="ECO:0000313" key="3">
    <source>
        <dbReference type="EMBL" id="CAF9916623.1"/>
    </source>
</evidence>
<dbReference type="InterPro" id="IPR038305">
    <property type="entry name" value="HeLo_sf"/>
</dbReference>
<reference evidence="3" key="1">
    <citation type="submission" date="2021-03" db="EMBL/GenBank/DDBJ databases">
        <authorList>
            <person name="Tagirdzhanova G."/>
        </authorList>
    </citation>
    <scope>NUCLEOTIDE SEQUENCE</scope>
</reference>
<evidence type="ECO:0000256" key="1">
    <source>
        <dbReference type="SAM" id="MobiDB-lite"/>
    </source>
</evidence>
<dbReference type="EMBL" id="CAJPDQ010000011">
    <property type="protein sequence ID" value="CAF9916623.1"/>
    <property type="molecule type" value="Genomic_DNA"/>
</dbReference>
<sequence>MADPLSILGAAVGVTSLVFQVVDECIKGYHFYCKVVEMPAQYQHLVIRMQIEEQRFLTFSKEASLLWVEEHLCDALRVNQNLLLAILAEVKLLFTEMKKKLEKYTEHLSDATKPNSQEDLSLDLIDKLSLPDMELKEASTSDRKGKSSKHLQRWQSGTTQIGRNFRKIVLEPRRLRWTFVDQEAIEHMIVRLVELNSFLIVLLDDSQKDRLRLVINNSYRELILIREDVQTLMRVVRALRPHQVSIGEHDHEDTLETSSINAMVERENQLLISQQVYFQKLTEIKIQYRQAASSIVSKNLDMTVQSMDVQAFIFEDDTSSLTVALFKGRRVYIEWQTADSLPANDVEIQIQLLADLIRNRTLDGFRCPPCLGYVRRSIPCDDDVFGIVFESPIKQSPVARITTL</sequence>
<feature type="domain" description="Prion-inhibition and propagation HeLo" evidence="2">
    <location>
        <begin position="9"/>
        <end position="232"/>
    </location>
</feature>
<dbReference type="PANTHER" id="PTHR37542:SF1">
    <property type="entry name" value="PRION-INHIBITION AND PROPAGATION HELO DOMAIN-CONTAINING PROTEIN"/>
    <property type="match status" value="1"/>
</dbReference>